<organism evidence="1 2">
    <name type="scientific">Metschnikowia bicuspidata</name>
    <dbReference type="NCBI Taxonomy" id="27322"/>
    <lineage>
        <taxon>Eukaryota</taxon>
        <taxon>Fungi</taxon>
        <taxon>Dikarya</taxon>
        <taxon>Ascomycota</taxon>
        <taxon>Saccharomycotina</taxon>
        <taxon>Pichiomycetes</taxon>
        <taxon>Metschnikowiaceae</taxon>
        <taxon>Metschnikowia</taxon>
    </lineage>
</organism>
<dbReference type="Proteomes" id="UP000268321">
    <property type="component" value="Unassembled WGS sequence"/>
</dbReference>
<reference evidence="2" key="1">
    <citation type="journal article" date="2018" name="Nat. Microbiol.">
        <title>Leveraging single-cell genomics to expand the fungal tree of life.</title>
        <authorList>
            <person name="Ahrendt S.R."/>
            <person name="Quandt C.A."/>
            <person name="Ciobanu D."/>
            <person name="Clum A."/>
            <person name="Salamov A."/>
            <person name="Andreopoulos B."/>
            <person name="Cheng J.F."/>
            <person name="Woyke T."/>
            <person name="Pelin A."/>
            <person name="Henrissat B."/>
            <person name="Reynolds N.K."/>
            <person name="Benny G.L."/>
            <person name="Smith M.E."/>
            <person name="James T.Y."/>
            <person name="Grigoriev I.V."/>
        </authorList>
    </citation>
    <scope>NUCLEOTIDE SEQUENCE [LARGE SCALE GENOMIC DNA]</scope>
    <source>
        <strain evidence="2">Baker2002</strain>
    </source>
</reference>
<dbReference type="EMBL" id="ML004468">
    <property type="protein sequence ID" value="RKP30021.1"/>
    <property type="molecule type" value="Genomic_DNA"/>
</dbReference>
<sequence length="209" mass="22459">MSYPSRPLVSEPFVSQCETIDRTRIELQNQPSLYFARPLSRPGNSPAPHQNPVVAGHYKFGYPWDFCGQYRSGGLASYAHARTSRDAAVPGVSVCDMKSLKSPVLVADRLAPHVLKPAGTVSSMGTVSQIHEVFGGNKLFGKTTGPGVLESREDAFCTFDPFASDSSSQLFQLSLFTSSSNIVGSNYSSNSTSIWGTSNKGINDAAVWG</sequence>
<evidence type="ECO:0000313" key="2">
    <source>
        <dbReference type="Proteomes" id="UP000268321"/>
    </source>
</evidence>
<proteinExistence type="predicted"/>
<dbReference type="AlphaFoldDB" id="A0A4P9ZD21"/>
<keyword evidence="2" id="KW-1185">Reference proteome</keyword>
<accession>A0A4P9ZD21</accession>
<evidence type="ECO:0000313" key="1">
    <source>
        <dbReference type="EMBL" id="RKP30021.1"/>
    </source>
</evidence>
<protein>
    <submittedName>
        <fullName evidence="1">Uncharacterized protein</fullName>
    </submittedName>
</protein>
<gene>
    <name evidence="1" type="ORF">METBISCDRAFT_23691</name>
</gene>
<name>A0A4P9ZD21_9ASCO</name>
<dbReference type="OrthoDB" id="4092372at2759"/>